<dbReference type="EMBL" id="JH993008">
    <property type="protein sequence ID" value="EKX43745.1"/>
    <property type="molecule type" value="Genomic_DNA"/>
</dbReference>
<dbReference type="AlphaFoldDB" id="L1J6N8"/>
<dbReference type="Proteomes" id="UP000011087">
    <property type="component" value="Unassembled WGS sequence"/>
</dbReference>
<evidence type="ECO:0000313" key="3">
    <source>
        <dbReference type="Proteomes" id="UP000011087"/>
    </source>
</evidence>
<evidence type="ECO:0000313" key="1">
    <source>
        <dbReference type="EMBL" id="EKX43745.1"/>
    </source>
</evidence>
<dbReference type="KEGG" id="gtt:GUITHDRAFT_110200"/>
<evidence type="ECO:0000313" key="2">
    <source>
        <dbReference type="EnsemblProtists" id="EKX43745"/>
    </source>
</evidence>
<accession>L1J6N8</accession>
<dbReference type="PaxDb" id="55529-EKX43745"/>
<dbReference type="EnsemblProtists" id="EKX43745">
    <property type="protein sequence ID" value="EKX43745"/>
    <property type="gene ID" value="GUITHDRAFT_110200"/>
</dbReference>
<dbReference type="GeneID" id="17300516"/>
<reference evidence="3" key="2">
    <citation type="submission" date="2012-11" db="EMBL/GenBank/DDBJ databases">
        <authorList>
            <person name="Kuo A."/>
            <person name="Curtis B.A."/>
            <person name="Tanifuji G."/>
            <person name="Burki F."/>
            <person name="Gruber A."/>
            <person name="Irimia M."/>
            <person name="Maruyama S."/>
            <person name="Arias M.C."/>
            <person name="Ball S.G."/>
            <person name="Gile G.H."/>
            <person name="Hirakawa Y."/>
            <person name="Hopkins J.F."/>
            <person name="Rensing S.A."/>
            <person name="Schmutz J."/>
            <person name="Symeonidi A."/>
            <person name="Elias M."/>
            <person name="Eveleigh R.J."/>
            <person name="Herman E.K."/>
            <person name="Klute M.J."/>
            <person name="Nakayama T."/>
            <person name="Obornik M."/>
            <person name="Reyes-Prieto A."/>
            <person name="Armbrust E.V."/>
            <person name="Aves S.J."/>
            <person name="Beiko R.G."/>
            <person name="Coutinho P."/>
            <person name="Dacks J.B."/>
            <person name="Durnford D.G."/>
            <person name="Fast N.M."/>
            <person name="Green B.R."/>
            <person name="Grisdale C."/>
            <person name="Hempe F."/>
            <person name="Henrissat B."/>
            <person name="Hoppner M.P."/>
            <person name="Ishida K.-I."/>
            <person name="Kim E."/>
            <person name="Koreny L."/>
            <person name="Kroth P.G."/>
            <person name="Liu Y."/>
            <person name="Malik S.-B."/>
            <person name="Maier U.G."/>
            <person name="McRose D."/>
            <person name="Mock T."/>
            <person name="Neilson J.A."/>
            <person name="Onodera N.T."/>
            <person name="Poole A.M."/>
            <person name="Pritham E.J."/>
            <person name="Richards T.A."/>
            <person name="Rocap G."/>
            <person name="Roy S.W."/>
            <person name="Sarai C."/>
            <person name="Schaack S."/>
            <person name="Shirato S."/>
            <person name="Slamovits C.H."/>
            <person name="Spencer D.F."/>
            <person name="Suzuki S."/>
            <person name="Worden A.Z."/>
            <person name="Zauner S."/>
            <person name="Barry K."/>
            <person name="Bell C."/>
            <person name="Bharti A.K."/>
            <person name="Crow J.A."/>
            <person name="Grimwood J."/>
            <person name="Kramer R."/>
            <person name="Lindquist E."/>
            <person name="Lucas S."/>
            <person name="Salamov A."/>
            <person name="McFadden G.I."/>
            <person name="Lane C.E."/>
            <person name="Keeling P.J."/>
            <person name="Gray M.W."/>
            <person name="Grigoriev I.V."/>
            <person name="Archibald J.M."/>
        </authorList>
    </citation>
    <scope>NUCLEOTIDE SEQUENCE</scope>
    <source>
        <strain evidence="3">CCMP2712</strain>
    </source>
</reference>
<name>L1J6N8_GUITC</name>
<proteinExistence type="predicted"/>
<sequence length="164" mass="18825">MRGFRGYRDNSQQIEYKPFRETNIGRVSTDGRIGCYSTLENDEKMRKKNAIPRLYSHDRFANIETRNVATRLTCLPMESYDLEAKRYVPPFKIALTDPTGANGGTAVSQAFMTQQPRHGLAKHHPLLYNTTIPDSDIEPEEEGDQEFELQRQLKKLHLAGIPRT</sequence>
<gene>
    <name evidence="1" type="ORF">GUITHDRAFT_110200</name>
</gene>
<reference evidence="2" key="3">
    <citation type="submission" date="2016-03" db="UniProtKB">
        <authorList>
            <consortium name="EnsemblProtists"/>
        </authorList>
    </citation>
    <scope>IDENTIFICATION</scope>
</reference>
<dbReference type="HOGENOM" id="CLU_1622143_0_0_1"/>
<organism evidence="1">
    <name type="scientific">Guillardia theta (strain CCMP2712)</name>
    <name type="common">Cryptophyte</name>
    <dbReference type="NCBI Taxonomy" id="905079"/>
    <lineage>
        <taxon>Eukaryota</taxon>
        <taxon>Cryptophyceae</taxon>
        <taxon>Pyrenomonadales</taxon>
        <taxon>Geminigeraceae</taxon>
        <taxon>Guillardia</taxon>
    </lineage>
</organism>
<protein>
    <submittedName>
        <fullName evidence="1 2">Uncharacterized protein</fullName>
    </submittedName>
</protein>
<reference evidence="1 3" key="1">
    <citation type="journal article" date="2012" name="Nature">
        <title>Algal genomes reveal evolutionary mosaicism and the fate of nucleomorphs.</title>
        <authorList>
            <consortium name="DOE Joint Genome Institute"/>
            <person name="Curtis B.A."/>
            <person name="Tanifuji G."/>
            <person name="Burki F."/>
            <person name="Gruber A."/>
            <person name="Irimia M."/>
            <person name="Maruyama S."/>
            <person name="Arias M.C."/>
            <person name="Ball S.G."/>
            <person name="Gile G.H."/>
            <person name="Hirakawa Y."/>
            <person name="Hopkins J.F."/>
            <person name="Kuo A."/>
            <person name="Rensing S.A."/>
            <person name="Schmutz J."/>
            <person name="Symeonidi A."/>
            <person name="Elias M."/>
            <person name="Eveleigh R.J."/>
            <person name="Herman E.K."/>
            <person name="Klute M.J."/>
            <person name="Nakayama T."/>
            <person name="Obornik M."/>
            <person name="Reyes-Prieto A."/>
            <person name="Armbrust E.V."/>
            <person name="Aves S.J."/>
            <person name="Beiko R.G."/>
            <person name="Coutinho P."/>
            <person name="Dacks J.B."/>
            <person name="Durnford D.G."/>
            <person name="Fast N.M."/>
            <person name="Green B.R."/>
            <person name="Grisdale C.J."/>
            <person name="Hempel F."/>
            <person name="Henrissat B."/>
            <person name="Hoppner M.P."/>
            <person name="Ishida K."/>
            <person name="Kim E."/>
            <person name="Koreny L."/>
            <person name="Kroth P.G."/>
            <person name="Liu Y."/>
            <person name="Malik S.B."/>
            <person name="Maier U.G."/>
            <person name="McRose D."/>
            <person name="Mock T."/>
            <person name="Neilson J.A."/>
            <person name="Onodera N.T."/>
            <person name="Poole A.M."/>
            <person name="Pritham E.J."/>
            <person name="Richards T.A."/>
            <person name="Rocap G."/>
            <person name="Roy S.W."/>
            <person name="Sarai C."/>
            <person name="Schaack S."/>
            <person name="Shirato S."/>
            <person name="Slamovits C.H."/>
            <person name="Spencer D.F."/>
            <person name="Suzuki S."/>
            <person name="Worden A.Z."/>
            <person name="Zauner S."/>
            <person name="Barry K."/>
            <person name="Bell C."/>
            <person name="Bharti A.K."/>
            <person name="Crow J.A."/>
            <person name="Grimwood J."/>
            <person name="Kramer R."/>
            <person name="Lindquist E."/>
            <person name="Lucas S."/>
            <person name="Salamov A."/>
            <person name="McFadden G.I."/>
            <person name="Lane C.E."/>
            <person name="Keeling P.J."/>
            <person name="Gray M.W."/>
            <person name="Grigoriev I.V."/>
            <person name="Archibald J.M."/>
        </authorList>
    </citation>
    <scope>NUCLEOTIDE SEQUENCE</scope>
    <source>
        <strain evidence="1 3">CCMP2712</strain>
    </source>
</reference>
<keyword evidence="3" id="KW-1185">Reference proteome</keyword>
<dbReference type="RefSeq" id="XP_005830725.1">
    <property type="nucleotide sequence ID" value="XM_005830668.1"/>
</dbReference>